<dbReference type="SUPFAM" id="SSF50978">
    <property type="entry name" value="WD40 repeat-like"/>
    <property type="match status" value="1"/>
</dbReference>
<feature type="repeat" description="WD" evidence="3">
    <location>
        <begin position="209"/>
        <end position="243"/>
    </location>
</feature>
<evidence type="ECO:0000313" key="4">
    <source>
        <dbReference type="EMBL" id="GMI43150.1"/>
    </source>
</evidence>
<dbReference type="PANTHER" id="PTHR44006">
    <property type="entry name" value="U5 SMALL NUCLEAR RIBONUCLEOPROTEIN 40 KDA PROTEIN"/>
    <property type="match status" value="1"/>
</dbReference>
<keyword evidence="2" id="KW-0677">Repeat</keyword>
<dbReference type="EMBL" id="BRYB01002330">
    <property type="protein sequence ID" value="GMI43150.1"/>
    <property type="molecule type" value="Genomic_DNA"/>
</dbReference>
<accession>A0ABQ6N7R0</accession>
<dbReference type="SMART" id="SM00320">
    <property type="entry name" value="WD40"/>
    <property type="match status" value="7"/>
</dbReference>
<evidence type="ECO:0000256" key="3">
    <source>
        <dbReference type="PROSITE-ProRule" id="PRU00221"/>
    </source>
</evidence>
<feature type="repeat" description="WD" evidence="3">
    <location>
        <begin position="69"/>
        <end position="110"/>
    </location>
</feature>
<feature type="repeat" description="WD" evidence="3">
    <location>
        <begin position="26"/>
        <end position="59"/>
    </location>
</feature>
<dbReference type="PANTHER" id="PTHR44006:SF1">
    <property type="entry name" value="U5 SMALL NUCLEAR RIBONUCLEOPROTEIN 40 KDA PROTEIN"/>
    <property type="match status" value="1"/>
</dbReference>
<dbReference type="CDD" id="cd00200">
    <property type="entry name" value="WD40"/>
    <property type="match status" value="1"/>
</dbReference>
<feature type="repeat" description="WD" evidence="3">
    <location>
        <begin position="302"/>
        <end position="335"/>
    </location>
</feature>
<evidence type="ECO:0000256" key="1">
    <source>
        <dbReference type="ARBA" id="ARBA00022574"/>
    </source>
</evidence>
<dbReference type="PROSITE" id="PS50082">
    <property type="entry name" value="WD_REPEATS_2"/>
    <property type="match status" value="5"/>
</dbReference>
<organism evidence="4 5">
    <name type="scientific">Tetraparma gracilis</name>
    <dbReference type="NCBI Taxonomy" id="2962635"/>
    <lineage>
        <taxon>Eukaryota</taxon>
        <taxon>Sar</taxon>
        <taxon>Stramenopiles</taxon>
        <taxon>Ochrophyta</taxon>
        <taxon>Bolidophyceae</taxon>
        <taxon>Parmales</taxon>
        <taxon>Triparmaceae</taxon>
        <taxon>Tetraparma</taxon>
    </lineage>
</organism>
<feature type="repeat" description="WD" evidence="3">
    <location>
        <begin position="271"/>
        <end position="301"/>
    </location>
</feature>
<dbReference type="Pfam" id="PF00400">
    <property type="entry name" value="WD40"/>
    <property type="match status" value="5"/>
</dbReference>
<dbReference type="InterPro" id="IPR052234">
    <property type="entry name" value="U5_snRNP_Component"/>
</dbReference>
<keyword evidence="1 3" id="KW-0853">WD repeat</keyword>
<dbReference type="PROSITE" id="PS50294">
    <property type="entry name" value="WD_REPEATS_REGION"/>
    <property type="match status" value="3"/>
</dbReference>
<dbReference type="Proteomes" id="UP001165060">
    <property type="component" value="Unassembled WGS sequence"/>
</dbReference>
<dbReference type="InterPro" id="IPR015943">
    <property type="entry name" value="WD40/YVTN_repeat-like_dom_sf"/>
</dbReference>
<protein>
    <submittedName>
        <fullName evidence="4">Uncharacterized protein</fullName>
    </submittedName>
</protein>
<dbReference type="Gene3D" id="2.130.10.10">
    <property type="entry name" value="YVTN repeat-like/Quinoprotein amine dehydrogenase"/>
    <property type="match status" value="1"/>
</dbReference>
<name>A0ABQ6N7R0_9STRA</name>
<dbReference type="InterPro" id="IPR001680">
    <property type="entry name" value="WD40_rpt"/>
</dbReference>
<evidence type="ECO:0000313" key="5">
    <source>
        <dbReference type="Proteomes" id="UP001165060"/>
    </source>
</evidence>
<keyword evidence="5" id="KW-1185">Reference proteome</keyword>
<evidence type="ECO:0000256" key="2">
    <source>
        <dbReference type="ARBA" id="ARBA00022737"/>
    </source>
</evidence>
<reference evidence="4 5" key="1">
    <citation type="journal article" date="2023" name="Commun. Biol.">
        <title>Genome analysis of Parmales, the sister group of diatoms, reveals the evolutionary specialization of diatoms from phago-mixotrophs to photoautotrophs.</title>
        <authorList>
            <person name="Ban H."/>
            <person name="Sato S."/>
            <person name="Yoshikawa S."/>
            <person name="Yamada K."/>
            <person name="Nakamura Y."/>
            <person name="Ichinomiya M."/>
            <person name="Sato N."/>
            <person name="Blanc-Mathieu R."/>
            <person name="Endo H."/>
            <person name="Kuwata A."/>
            <person name="Ogata H."/>
        </authorList>
    </citation>
    <scope>NUCLEOTIDE SEQUENCE [LARGE SCALE GENOMIC DNA]</scope>
</reference>
<sequence length="335" mass="35757">MDMDTTAMVPMNQAQASLLPAPNLSLTGHSAAVYSLSFSPDGSSMCSGSFDKTILLWSIGPYCENHNVLAGHKNAVTQVVWSGSGDRIYSSSADKAVHCYDAMSGELLKRHTSSKGVVNGVAVETGSCNLFASVGDDKKVRLNDARVKRELAAVPTKFANTAVAFSTDNMNVFFGGIDNTVTALDLRQLHAAADDDMMEDGATRVLYELKGHTDTITGLAASPDGTKLLSNGMDAALIEWDISPFVEGGDRCVKVFRGHTHNAEKRLLRCAWSRDSEMVSCGSADGVVRVWDEPTGEELYSLPGHKGGVLDVQFHPNQPVLASASSDKTILVGEI</sequence>
<dbReference type="InterPro" id="IPR036322">
    <property type="entry name" value="WD40_repeat_dom_sf"/>
</dbReference>
<gene>
    <name evidence="4" type="ORF">TeGR_g283</name>
</gene>
<comment type="caution">
    <text evidence="4">The sequence shown here is derived from an EMBL/GenBank/DDBJ whole genome shotgun (WGS) entry which is preliminary data.</text>
</comment>
<proteinExistence type="predicted"/>